<organism evidence="1 2">
    <name type="scientific">Flavobacterium muglaense</name>
    <dbReference type="NCBI Taxonomy" id="2764716"/>
    <lineage>
        <taxon>Bacteria</taxon>
        <taxon>Pseudomonadati</taxon>
        <taxon>Bacteroidota</taxon>
        <taxon>Flavobacteriia</taxon>
        <taxon>Flavobacteriales</taxon>
        <taxon>Flavobacteriaceae</taxon>
        <taxon>Flavobacterium</taxon>
    </lineage>
</organism>
<evidence type="ECO:0000313" key="2">
    <source>
        <dbReference type="Proteomes" id="UP000641454"/>
    </source>
</evidence>
<gene>
    <name evidence="1" type="ORF">H8R25_17890</name>
</gene>
<proteinExistence type="predicted"/>
<dbReference type="AlphaFoldDB" id="A0A923N2H6"/>
<comment type="caution">
    <text evidence="1">The sequence shown here is derived from an EMBL/GenBank/DDBJ whole genome shotgun (WGS) entry which is preliminary data.</text>
</comment>
<dbReference type="Proteomes" id="UP000641454">
    <property type="component" value="Unassembled WGS sequence"/>
</dbReference>
<accession>A0A923N2H6</accession>
<protein>
    <submittedName>
        <fullName evidence="1">Uncharacterized protein</fullName>
    </submittedName>
</protein>
<sequence length="86" mass="10410">MKSNIKIIKEVPKKLKINNWNLCFQWCQYFYDNGTNEYSYRFIWRDENNKLKPQRGQARIPSFAQMQDLLDEAKMDGWLSVIETKT</sequence>
<dbReference type="EMBL" id="JACRUL010000104">
    <property type="protein sequence ID" value="MBC5846286.1"/>
    <property type="molecule type" value="Genomic_DNA"/>
</dbReference>
<name>A0A923N2H6_9FLAO</name>
<dbReference type="RefSeq" id="WP_187021804.1">
    <property type="nucleotide sequence ID" value="NZ_JACRUK010000103.1"/>
</dbReference>
<reference evidence="1 2" key="1">
    <citation type="submission" date="2020-08" db="EMBL/GenBank/DDBJ databases">
        <title>Description of novel Flavobacterium F-392 isolate.</title>
        <authorList>
            <person name="Saticioglu I.B."/>
            <person name="Duman M."/>
            <person name="Altun S."/>
        </authorList>
    </citation>
    <scope>NUCLEOTIDE SEQUENCE [LARGE SCALE GENOMIC DNA]</scope>
    <source>
        <strain evidence="1 2">F-392</strain>
    </source>
</reference>
<keyword evidence="2" id="KW-1185">Reference proteome</keyword>
<evidence type="ECO:0000313" key="1">
    <source>
        <dbReference type="EMBL" id="MBC5846286.1"/>
    </source>
</evidence>